<feature type="transmembrane region" description="Helical" evidence="12">
    <location>
        <begin position="182"/>
        <end position="206"/>
    </location>
</feature>
<dbReference type="PROSITE" id="PS50026">
    <property type="entry name" value="EGF_3"/>
    <property type="match status" value="1"/>
</dbReference>
<dbReference type="GO" id="GO:0006898">
    <property type="term" value="P:receptor-mediated endocytosis"/>
    <property type="evidence" value="ECO:0007669"/>
    <property type="project" value="TreeGrafter"/>
</dbReference>
<dbReference type="OrthoDB" id="8831087at2759"/>
<evidence type="ECO:0000313" key="15">
    <source>
        <dbReference type="Proteomes" id="UP000237246"/>
    </source>
</evidence>
<evidence type="ECO:0000256" key="3">
    <source>
        <dbReference type="ARBA" id="ARBA00022737"/>
    </source>
</evidence>
<evidence type="ECO:0000256" key="2">
    <source>
        <dbReference type="ARBA" id="ARBA00022692"/>
    </source>
</evidence>
<evidence type="ECO:0000256" key="6">
    <source>
        <dbReference type="ARBA" id="ARBA00023157"/>
    </source>
</evidence>
<dbReference type="Proteomes" id="UP000237246">
    <property type="component" value="Unassembled WGS sequence"/>
</dbReference>
<dbReference type="PROSITE" id="PS01209">
    <property type="entry name" value="LDLRA_1"/>
    <property type="match status" value="1"/>
</dbReference>
<dbReference type="SUPFAM" id="SSF57196">
    <property type="entry name" value="EGF/Laminin"/>
    <property type="match status" value="1"/>
</dbReference>
<keyword evidence="7" id="KW-0675">Receptor</keyword>
<dbReference type="InterPro" id="IPR000742">
    <property type="entry name" value="EGF"/>
</dbReference>
<comment type="caution">
    <text evidence="9">Lacks conserved residue(s) required for the propagation of feature annotation.</text>
</comment>
<name>A0A2P4TDK4_BAMTH</name>
<dbReference type="Gene3D" id="2.10.25.10">
    <property type="entry name" value="Laminin"/>
    <property type="match status" value="1"/>
</dbReference>
<comment type="subcellular location">
    <subcellularLocation>
        <location evidence="1">Membrane</location>
        <topology evidence="1">Single-pass membrane protein</topology>
    </subcellularLocation>
</comment>
<dbReference type="InterPro" id="IPR023415">
    <property type="entry name" value="LDLR_class-A_CS"/>
</dbReference>
<evidence type="ECO:0000256" key="4">
    <source>
        <dbReference type="ARBA" id="ARBA00022989"/>
    </source>
</evidence>
<evidence type="ECO:0000256" key="9">
    <source>
        <dbReference type="PROSITE-ProRule" id="PRU00076"/>
    </source>
</evidence>
<feature type="compositionally biased region" description="Pro residues" evidence="11">
    <location>
        <begin position="110"/>
        <end position="119"/>
    </location>
</feature>
<reference evidence="14 15" key="1">
    <citation type="submission" date="2018-01" db="EMBL/GenBank/DDBJ databases">
        <title>Comparison of the Chinese Bamboo Partridge and Red Junglefowl genome sequences highlights the importance of demography in genome evolution.</title>
        <authorList>
            <person name="Tiley G.P."/>
            <person name="Kimball R.T."/>
            <person name="Braun E.L."/>
            <person name="Burleigh J.G."/>
        </authorList>
    </citation>
    <scope>NUCLEOTIDE SEQUENCE [LARGE SCALE GENOMIC DNA]</scope>
    <source>
        <strain evidence="14">RTK389</strain>
        <tissue evidence="14">Blood</tissue>
    </source>
</reference>
<feature type="disulfide bond" evidence="10">
    <location>
        <begin position="61"/>
        <end position="76"/>
    </location>
</feature>
<evidence type="ECO:0000256" key="11">
    <source>
        <dbReference type="SAM" id="MobiDB-lite"/>
    </source>
</evidence>
<evidence type="ECO:0000256" key="5">
    <source>
        <dbReference type="ARBA" id="ARBA00023136"/>
    </source>
</evidence>
<evidence type="ECO:0000259" key="13">
    <source>
        <dbReference type="PROSITE" id="PS50026"/>
    </source>
</evidence>
<evidence type="ECO:0000256" key="10">
    <source>
        <dbReference type="PROSITE-ProRule" id="PRU00124"/>
    </source>
</evidence>
<dbReference type="InterPro" id="IPR051221">
    <property type="entry name" value="LDLR-related"/>
</dbReference>
<dbReference type="PROSITE" id="PS01186">
    <property type="entry name" value="EGF_2"/>
    <property type="match status" value="1"/>
</dbReference>
<dbReference type="PROSITE" id="PS50068">
    <property type="entry name" value="LDLRA_2"/>
    <property type="match status" value="1"/>
</dbReference>
<feature type="disulfide bond" evidence="9">
    <location>
        <begin position="165"/>
        <end position="174"/>
    </location>
</feature>
<feature type="domain" description="EGF-like" evidence="13">
    <location>
        <begin position="139"/>
        <end position="175"/>
    </location>
</feature>
<evidence type="ECO:0000256" key="8">
    <source>
        <dbReference type="ARBA" id="ARBA00023180"/>
    </source>
</evidence>
<dbReference type="Pfam" id="PF00057">
    <property type="entry name" value="Ldl_recept_a"/>
    <property type="match status" value="1"/>
</dbReference>
<keyword evidence="6 9" id="KW-1015">Disulfide bond</keyword>
<comment type="caution">
    <text evidence="14">The sequence shown here is derived from an EMBL/GenBank/DDBJ whole genome shotgun (WGS) entry which is preliminary data.</text>
</comment>
<dbReference type="GO" id="GO:0042562">
    <property type="term" value="F:hormone binding"/>
    <property type="evidence" value="ECO:0007669"/>
    <property type="project" value="TreeGrafter"/>
</dbReference>
<dbReference type="GO" id="GO:0043235">
    <property type="term" value="C:receptor complex"/>
    <property type="evidence" value="ECO:0007669"/>
    <property type="project" value="TreeGrafter"/>
</dbReference>
<feature type="region of interest" description="Disordered" evidence="11">
    <location>
        <begin position="79"/>
        <end position="129"/>
    </location>
</feature>
<accession>A0A2P4TDK4</accession>
<sequence length="215" mass="22919">MERELVALRIYSQFSQEGRQCRCSPGYHLVRGVTCAPVPPCPALLRACADLQSCISAQQVCDGHPDCTDGSDELGCTSEEAKTQVPVVSSSRTSHAEEEKSTVPSAAPQQPSPRLPAAPGPRQHGEPFLATPNTEEVLGAMPCSSETCNLRGECAIEAGRVMCHCALGYRGDYCEEAEVQPLAGPIALGVAVLLLLAAAAVGALAYMRKRDRRRR</sequence>
<dbReference type="SMART" id="SM00192">
    <property type="entry name" value="LDLa"/>
    <property type="match status" value="1"/>
</dbReference>
<evidence type="ECO:0000256" key="1">
    <source>
        <dbReference type="ARBA" id="ARBA00004167"/>
    </source>
</evidence>
<dbReference type="EMBL" id="PPHD01001794">
    <property type="protein sequence ID" value="POI34430.1"/>
    <property type="molecule type" value="Genomic_DNA"/>
</dbReference>
<dbReference type="SUPFAM" id="SSF57424">
    <property type="entry name" value="LDL receptor-like module"/>
    <property type="match status" value="1"/>
</dbReference>
<dbReference type="CDD" id="cd00112">
    <property type="entry name" value="LDLa"/>
    <property type="match status" value="1"/>
</dbReference>
<dbReference type="GO" id="GO:0016324">
    <property type="term" value="C:apical plasma membrane"/>
    <property type="evidence" value="ECO:0007669"/>
    <property type="project" value="TreeGrafter"/>
</dbReference>
<dbReference type="InterPro" id="IPR036055">
    <property type="entry name" value="LDL_receptor-like_sf"/>
</dbReference>
<keyword evidence="9" id="KW-0245">EGF-like domain</keyword>
<protein>
    <recommendedName>
        <fullName evidence="13">EGF-like domain-containing protein</fullName>
    </recommendedName>
</protein>
<keyword evidence="4 12" id="KW-1133">Transmembrane helix</keyword>
<dbReference type="PROSITE" id="PS00022">
    <property type="entry name" value="EGF_1"/>
    <property type="match status" value="1"/>
</dbReference>
<organism evidence="14 15">
    <name type="scientific">Bambusicola thoracicus</name>
    <name type="common">Chinese bamboo-partridge</name>
    <name type="synonym">Perdix thoracica</name>
    <dbReference type="NCBI Taxonomy" id="9083"/>
    <lineage>
        <taxon>Eukaryota</taxon>
        <taxon>Metazoa</taxon>
        <taxon>Chordata</taxon>
        <taxon>Craniata</taxon>
        <taxon>Vertebrata</taxon>
        <taxon>Euteleostomi</taxon>
        <taxon>Archelosauria</taxon>
        <taxon>Archosauria</taxon>
        <taxon>Dinosauria</taxon>
        <taxon>Saurischia</taxon>
        <taxon>Theropoda</taxon>
        <taxon>Coelurosauria</taxon>
        <taxon>Aves</taxon>
        <taxon>Neognathae</taxon>
        <taxon>Galloanserae</taxon>
        <taxon>Galliformes</taxon>
        <taxon>Phasianidae</taxon>
        <taxon>Perdicinae</taxon>
        <taxon>Bambusicola</taxon>
    </lineage>
</organism>
<evidence type="ECO:0000256" key="12">
    <source>
        <dbReference type="SAM" id="Phobius"/>
    </source>
</evidence>
<gene>
    <name evidence="14" type="ORF">CIB84_001818</name>
</gene>
<keyword evidence="5 12" id="KW-0472">Membrane</keyword>
<keyword evidence="3" id="KW-0677">Repeat</keyword>
<proteinExistence type="predicted"/>
<dbReference type="PANTHER" id="PTHR22722:SF12">
    <property type="entry name" value="EGF-LIKE DOMAIN-CONTAINING PROTEIN"/>
    <property type="match status" value="1"/>
</dbReference>
<dbReference type="AlphaFoldDB" id="A0A2P4TDK4"/>
<dbReference type="PANTHER" id="PTHR22722">
    <property type="entry name" value="LOW-DENSITY LIPOPROTEIN RECEPTOR-RELATED PROTEIN 2-RELATED"/>
    <property type="match status" value="1"/>
</dbReference>
<keyword evidence="15" id="KW-1185">Reference proteome</keyword>
<keyword evidence="2 12" id="KW-0812">Transmembrane</keyword>
<dbReference type="Gene3D" id="4.10.400.10">
    <property type="entry name" value="Low-density Lipoprotein Receptor"/>
    <property type="match status" value="1"/>
</dbReference>
<evidence type="ECO:0000313" key="14">
    <source>
        <dbReference type="EMBL" id="POI34430.1"/>
    </source>
</evidence>
<evidence type="ECO:0000256" key="7">
    <source>
        <dbReference type="ARBA" id="ARBA00023170"/>
    </source>
</evidence>
<keyword evidence="8" id="KW-0325">Glycoprotein</keyword>
<dbReference type="InterPro" id="IPR002172">
    <property type="entry name" value="LDrepeatLR_classA_rpt"/>
</dbReference>